<proteinExistence type="predicted"/>
<gene>
    <name evidence="2" type="ORF">SHKM778_32360</name>
</gene>
<protein>
    <submittedName>
        <fullName evidence="2">Uncharacterized protein</fullName>
    </submittedName>
</protein>
<name>A0AAT9HHR4_9ACTN</name>
<organism evidence="2">
    <name type="scientific">Streptomyces haneummycinicus</name>
    <dbReference type="NCBI Taxonomy" id="3074435"/>
    <lineage>
        <taxon>Bacteria</taxon>
        <taxon>Bacillati</taxon>
        <taxon>Actinomycetota</taxon>
        <taxon>Actinomycetes</taxon>
        <taxon>Kitasatosporales</taxon>
        <taxon>Streptomycetaceae</taxon>
        <taxon>Streptomyces</taxon>
    </lineage>
</organism>
<accession>A0AAT9HHR4</accession>
<reference evidence="2" key="1">
    <citation type="submission" date="2024-06" db="EMBL/GenBank/DDBJ databases">
        <authorList>
            <consortium name="consrtm"/>
            <person name="Uemura M."/>
            <person name="Terahara T."/>
        </authorList>
    </citation>
    <scope>NUCLEOTIDE SEQUENCE</scope>
    <source>
        <strain evidence="2">KM77-8</strain>
    </source>
</reference>
<feature type="region of interest" description="Disordered" evidence="1">
    <location>
        <begin position="100"/>
        <end position="150"/>
    </location>
</feature>
<reference evidence="2" key="2">
    <citation type="submission" date="2024-07" db="EMBL/GenBank/DDBJ databases">
        <title>Streptomyces haneummycinica sp. nov., a new antibiotic-producing actinobacterium isolated from marine sediment.</title>
        <authorList>
            <person name="Uemura M."/>
            <person name="Hamada M."/>
            <person name="Hirano S."/>
            <person name="Kobayashi K."/>
            <person name="Ohshiro T."/>
            <person name="Kobayashi T."/>
            <person name="Terahara T."/>
        </authorList>
    </citation>
    <scope>NUCLEOTIDE SEQUENCE</scope>
    <source>
        <strain evidence="2">KM77-8</strain>
    </source>
</reference>
<feature type="compositionally biased region" description="Basic and acidic residues" evidence="1">
    <location>
        <begin position="124"/>
        <end position="135"/>
    </location>
</feature>
<dbReference type="AlphaFoldDB" id="A0AAT9HHR4"/>
<evidence type="ECO:0000256" key="1">
    <source>
        <dbReference type="SAM" id="MobiDB-lite"/>
    </source>
</evidence>
<dbReference type="AntiFam" id="ANF00248">
    <property type="entry name" value="Shadow ORF (opposite ppsD)"/>
</dbReference>
<evidence type="ECO:0000313" key="2">
    <source>
        <dbReference type="EMBL" id="BFO16848.1"/>
    </source>
</evidence>
<sequence>MCLDQVDVTGVQSRVGEGGAHHLLLGGAARRGDAVAGAVLVDGRALDEGEDLVAVAAGVGEPFQDEDTDAFGEAGAVGGGRERLADPVGARPRWRLKALKVPGPPMTATPPARARSDSPALSDRTARCRATREEEQAVSTVSVGPSRSRV</sequence>
<dbReference type="EMBL" id="AP035768">
    <property type="protein sequence ID" value="BFO16848.1"/>
    <property type="molecule type" value="Genomic_DNA"/>
</dbReference>
<feature type="compositionally biased region" description="Polar residues" evidence="1">
    <location>
        <begin position="137"/>
        <end position="150"/>
    </location>
</feature>